<organism evidence="4">
    <name type="scientific">Oryza glumipatula</name>
    <dbReference type="NCBI Taxonomy" id="40148"/>
    <lineage>
        <taxon>Eukaryota</taxon>
        <taxon>Viridiplantae</taxon>
        <taxon>Streptophyta</taxon>
        <taxon>Embryophyta</taxon>
        <taxon>Tracheophyta</taxon>
        <taxon>Spermatophyta</taxon>
        <taxon>Magnoliopsida</taxon>
        <taxon>Liliopsida</taxon>
        <taxon>Poales</taxon>
        <taxon>Poaceae</taxon>
        <taxon>BOP clade</taxon>
        <taxon>Oryzoideae</taxon>
        <taxon>Oryzeae</taxon>
        <taxon>Oryzinae</taxon>
        <taxon>Oryza</taxon>
    </lineage>
</organism>
<evidence type="ECO:0000313" key="4">
    <source>
        <dbReference type="EnsemblPlants" id="OGLUM01G21330.1"/>
    </source>
</evidence>
<dbReference type="Proteomes" id="UP000026961">
    <property type="component" value="Chromosome 1"/>
</dbReference>
<keyword evidence="2" id="KW-1133">Transmembrane helix</keyword>
<feature type="domain" description="Meg" evidence="3">
    <location>
        <begin position="23"/>
        <end position="109"/>
    </location>
</feature>
<proteinExistence type="inferred from homology"/>
<protein>
    <recommendedName>
        <fullName evidence="3">Meg domain-containing protein</fullName>
    </recommendedName>
</protein>
<dbReference type="Gramene" id="OGLUM01G21330.1">
    <property type="protein sequence ID" value="OGLUM01G21330.1"/>
    <property type="gene ID" value="OGLUM01G21330"/>
</dbReference>
<accession>A0A0D9Y9U5</accession>
<dbReference type="InterPro" id="IPR056205">
    <property type="entry name" value="Meg"/>
</dbReference>
<keyword evidence="2" id="KW-0812">Transmembrane</keyword>
<comment type="similarity">
    <text evidence="1">Belongs to the MEG family.</text>
</comment>
<keyword evidence="2" id="KW-0472">Membrane</keyword>
<dbReference type="Pfam" id="PF24153">
    <property type="entry name" value="Meg"/>
    <property type="match status" value="1"/>
</dbReference>
<evidence type="ECO:0000313" key="5">
    <source>
        <dbReference type="Proteomes" id="UP000026961"/>
    </source>
</evidence>
<evidence type="ECO:0000256" key="1">
    <source>
        <dbReference type="ARBA" id="ARBA00010149"/>
    </source>
</evidence>
<reference evidence="4" key="1">
    <citation type="submission" date="2013-08" db="EMBL/GenBank/DDBJ databases">
        <title>Oryza genome evolution.</title>
        <authorList>
            <person name="Wing R.A."/>
            <person name="Panaud O."/>
            <person name="Oliveira A.C."/>
        </authorList>
    </citation>
    <scope>NUCLEOTIDE SEQUENCE</scope>
</reference>
<feature type="transmembrane region" description="Helical" evidence="2">
    <location>
        <begin position="26"/>
        <end position="44"/>
    </location>
</feature>
<evidence type="ECO:0000259" key="3">
    <source>
        <dbReference type="Pfam" id="PF24153"/>
    </source>
</evidence>
<sequence>MENAEGIHNHGLTLIKKMVEQTKHSTKGLLVVFLVLLGCFAIPGHEGKSIDYTDNEIRKGGNYEVMDNGEIACIKQFAGHYAGYFCFNTRSRHNGECYSTVSDCLPNCFQTL</sequence>
<keyword evidence="5" id="KW-1185">Reference proteome</keyword>
<evidence type="ECO:0000256" key="2">
    <source>
        <dbReference type="SAM" id="Phobius"/>
    </source>
</evidence>
<reference evidence="4" key="3">
    <citation type="submission" date="2018-05" db="EMBL/GenBank/DDBJ databases">
        <title>OgluRS3 (Oryza glumaepatula Reference Sequence Version 3).</title>
        <authorList>
            <person name="Zhang J."/>
            <person name="Kudrna D."/>
            <person name="Lee S."/>
            <person name="Talag J."/>
            <person name="Welchert J."/>
            <person name="Wing R.A."/>
        </authorList>
    </citation>
    <scope>NUCLEOTIDE SEQUENCE [LARGE SCALE GENOMIC DNA]</scope>
</reference>
<dbReference type="HOGENOM" id="CLU_169920_0_0_1"/>
<dbReference type="AlphaFoldDB" id="A0A0D9Y9U5"/>
<dbReference type="EnsemblPlants" id="OGLUM01G21330.1">
    <property type="protein sequence ID" value="OGLUM01G21330.1"/>
    <property type="gene ID" value="OGLUM01G21330"/>
</dbReference>
<reference evidence="4" key="2">
    <citation type="submission" date="2015-04" db="UniProtKB">
        <authorList>
            <consortium name="EnsemblPlants"/>
        </authorList>
    </citation>
    <scope>IDENTIFICATION</scope>
</reference>
<name>A0A0D9Y9U5_9ORYZ</name>